<dbReference type="Proteomes" id="UP000826661">
    <property type="component" value="Chromosome III"/>
</dbReference>
<dbReference type="InterPro" id="IPR003593">
    <property type="entry name" value="AAA+_ATPase"/>
</dbReference>
<dbReference type="PROSITE" id="PS00211">
    <property type="entry name" value="ABC_TRANSPORTER_1"/>
    <property type="match status" value="2"/>
</dbReference>
<dbReference type="Gene3D" id="3.40.50.300">
    <property type="entry name" value="P-loop containing nucleotide triphosphate hydrolases"/>
    <property type="match status" value="2"/>
</dbReference>
<protein>
    <submittedName>
        <fullName evidence="13">MDR-type ABC transporter</fullName>
    </submittedName>
</protein>
<dbReference type="Gene3D" id="1.20.1560.10">
    <property type="entry name" value="ABC transporter type 1, transmembrane domain"/>
    <property type="match status" value="1"/>
</dbReference>
<dbReference type="GO" id="GO:0090374">
    <property type="term" value="P:oligopeptide export from mitochondrion"/>
    <property type="evidence" value="ECO:0007669"/>
    <property type="project" value="TreeGrafter"/>
</dbReference>
<sequence length="1283" mass="139854">MKEEDEAAGGPEATPSGNEVSSKVELEAEAIDEPPKAGFGTLMRVFAFGQPKDRMIQIVCALAAICSGAAMPLMALVLGRLTANFTDKDEQASADFMKHVRTNALWFLYLFIAKFTLVYIWSFGFGYSANRMVQALRLKCLNRILHRSVTAHDAQTPGALSNAITIHCNSIQSALSDRIGIMIQAFAMLLASFAVAFSQSWHLTLVMLGLVFLTLGLIGFIVGSDQKIEAGLLKRYADCSAIAEDALGSIKTVIAFGAAPKFLAKYEAILDQAQADGKKRGPFVGLMFACQYFFMFTGWAIGFYLGAYLYKHGKITDPGRILSVFFAMLISLGAIMALGPNMPSFVTAVAASGDVFKILDDADKTDSTVDSIASRLDTCNGHVELRNVSFSYPSRPGQKALTDVDIEFTRGTSTAVVGPSGAGKSTLISLLERWYQPTAGVLSLDGYDITAVDAKWLRSQIALVQQQPQLFNASIIENITYGLIGTEQEHVSIEEKMRLVEEACQKARALEFIHKLPNSFDTIVGDQGGLISGGEKQRIAIARALIGRRPILLMDEATSALDNENSKVIETLMTASEDRTTIFISHKISSAMKADRIIVIDKGQVVEQGTHEELMASGGLYKRLHDAQLQDESEPTEFSPVESSLIELNPLVKGPSVVPDSSPNQIAEIPDVTKRSLFSNLCIIAKEQKRYWPVLLIGVFAAIITAQIFPVQAILLGRVLDTFQNNTRQSQQLSSDANFWSLMFFVVGLGALISYAVLGFFMTLLGIRLTKFYRLDYFRAILSQRIEFFDRVTSGALVSRLSTDPANLHELISVNFGLLISIFVSIISGSIIALVFSWRLALVAIFGAMPVVFAAGFIRMTLDSSLAEATAKIFEESARFASDSLSSIRTVKAFTMETIVQKSYEQHLAQTMRKLSRKTAAITLFFAFSESAELLAAALGFWYGGKLMKEGKTSTEEFFTVFIAVIVGGQAAGALFGFSSSRSFLFIQDASTDKILDISKASIASNNILGIRRQTHAPEEQAPLLDVEGEKDANVIVDFRNVSFAYPARPEVTVLKNVSLQISQGKTVAVVGSSGSGKSTLLALLERFYDARTGSINVFGKPISSEEADVYRRRLALVPQEPTLYRGSIRDNITLGVDEDKVKEEDITSACDAANLTELIASLPDGFNSDCGAKGIALSGGQKQRIAIARALIRNPEILLLDEPTSALDAESEKLVQETLQNIQKQGGRTMVLVTHRLNTVKTADVIIVMAAGHIVEQGTHPELMAQHGHYFKLYQSARGEEV</sequence>
<keyword evidence="5" id="KW-0547">Nucleotide-binding</keyword>
<dbReference type="InterPro" id="IPR027417">
    <property type="entry name" value="P-loop_NTPase"/>
</dbReference>
<keyword evidence="8 10" id="KW-0472">Membrane</keyword>
<evidence type="ECO:0000259" key="12">
    <source>
        <dbReference type="PROSITE" id="PS50929"/>
    </source>
</evidence>
<evidence type="ECO:0000313" key="13">
    <source>
        <dbReference type="EMBL" id="QYS99535.1"/>
    </source>
</evidence>
<keyword evidence="6" id="KW-0067">ATP-binding</keyword>
<evidence type="ECO:0000256" key="7">
    <source>
        <dbReference type="ARBA" id="ARBA00022989"/>
    </source>
</evidence>
<evidence type="ECO:0000256" key="4">
    <source>
        <dbReference type="ARBA" id="ARBA00022692"/>
    </source>
</evidence>
<keyword evidence="3" id="KW-0813">Transport</keyword>
<feature type="transmembrane region" description="Helical" evidence="10">
    <location>
        <begin position="321"/>
        <end position="339"/>
    </location>
</feature>
<feature type="transmembrane region" description="Helical" evidence="10">
    <location>
        <begin position="58"/>
        <end position="78"/>
    </location>
</feature>
<comment type="subcellular location">
    <subcellularLocation>
        <location evidence="1">Membrane</location>
        <topology evidence="1">Multi-pass membrane protein</topology>
    </subcellularLocation>
</comment>
<dbReference type="EMBL" id="CP075866">
    <property type="protein sequence ID" value="QYS99535.1"/>
    <property type="molecule type" value="Genomic_DNA"/>
</dbReference>
<dbReference type="SMART" id="SM00382">
    <property type="entry name" value="AAA"/>
    <property type="match status" value="2"/>
</dbReference>
<dbReference type="Pfam" id="PF00664">
    <property type="entry name" value="ABC_membrane"/>
    <property type="match status" value="2"/>
</dbReference>
<dbReference type="GO" id="GO:0016887">
    <property type="term" value="F:ATP hydrolysis activity"/>
    <property type="evidence" value="ECO:0007669"/>
    <property type="project" value="InterPro"/>
</dbReference>
<evidence type="ECO:0000313" key="14">
    <source>
        <dbReference type="Proteomes" id="UP000826661"/>
    </source>
</evidence>
<evidence type="ECO:0000256" key="2">
    <source>
        <dbReference type="ARBA" id="ARBA00007577"/>
    </source>
</evidence>
<evidence type="ECO:0000256" key="10">
    <source>
        <dbReference type="SAM" id="Phobius"/>
    </source>
</evidence>
<feature type="transmembrane region" description="Helical" evidence="10">
    <location>
        <begin position="283"/>
        <end position="309"/>
    </location>
</feature>
<feature type="region of interest" description="Disordered" evidence="9">
    <location>
        <begin position="1"/>
        <end position="23"/>
    </location>
</feature>
<dbReference type="InterPro" id="IPR036640">
    <property type="entry name" value="ABC1_TM_sf"/>
</dbReference>
<feature type="transmembrane region" description="Helical" evidence="10">
    <location>
        <begin position="739"/>
        <end position="765"/>
    </location>
</feature>
<dbReference type="FunFam" id="3.40.50.300:FF:000913">
    <property type="entry name" value="ABC multidrug transporter SitT"/>
    <property type="match status" value="1"/>
</dbReference>
<keyword evidence="14" id="KW-1185">Reference proteome</keyword>
<evidence type="ECO:0000256" key="3">
    <source>
        <dbReference type="ARBA" id="ARBA00022448"/>
    </source>
</evidence>
<evidence type="ECO:0000256" key="1">
    <source>
        <dbReference type="ARBA" id="ARBA00004141"/>
    </source>
</evidence>
<feature type="transmembrane region" description="Helical" evidence="10">
    <location>
        <begin position="203"/>
        <end position="223"/>
    </location>
</feature>
<name>A0A8G0LH53_9HYPO</name>
<gene>
    <name evidence="13" type="ORF">H0G86_006661</name>
</gene>
<keyword evidence="7 10" id="KW-1133">Transmembrane helix</keyword>
<dbReference type="PANTHER" id="PTHR43394">
    <property type="entry name" value="ATP-DEPENDENT PERMEASE MDL1, MITOCHONDRIAL"/>
    <property type="match status" value="1"/>
</dbReference>
<feature type="transmembrane region" description="Helical" evidence="10">
    <location>
        <begin position="106"/>
        <end position="129"/>
    </location>
</feature>
<feature type="domain" description="ABC transporter" evidence="11">
    <location>
        <begin position="383"/>
        <end position="627"/>
    </location>
</feature>
<dbReference type="PROSITE" id="PS50929">
    <property type="entry name" value="ABC_TM1F"/>
    <property type="match status" value="2"/>
</dbReference>
<dbReference type="Pfam" id="PF00005">
    <property type="entry name" value="ABC_tran"/>
    <property type="match status" value="2"/>
</dbReference>
<keyword evidence="4 10" id="KW-0812">Transmembrane</keyword>
<dbReference type="GO" id="GO:0015421">
    <property type="term" value="F:ABC-type oligopeptide transporter activity"/>
    <property type="evidence" value="ECO:0007669"/>
    <property type="project" value="TreeGrafter"/>
</dbReference>
<dbReference type="InterPro" id="IPR039421">
    <property type="entry name" value="Type_1_exporter"/>
</dbReference>
<evidence type="ECO:0000259" key="11">
    <source>
        <dbReference type="PROSITE" id="PS50893"/>
    </source>
</evidence>
<dbReference type="GO" id="GO:0005524">
    <property type="term" value="F:ATP binding"/>
    <property type="evidence" value="ECO:0007669"/>
    <property type="project" value="UniProtKB-KW"/>
</dbReference>
<dbReference type="InterPro" id="IPR003439">
    <property type="entry name" value="ABC_transporter-like_ATP-bd"/>
</dbReference>
<feature type="transmembrane region" description="Helical" evidence="10">
    <location>
        <begin position="920"/>
        <end position="943"/>
    </location>
</feature>
<evidence type="ECO:0000256" key="9">
    <source>
        <dbReference type="SAM" id="MobiDB-lite"/>
    </source>
</evidence>
<evidence type="ECO:0000256" key="6">
    <source>
        <dbReference type="ARBA" id="ARBA00022840"/>
    </source>
</evidence>
<dbReference type="InterPro" id="IPR011527">
    <property type="entry name" value="ABC1_TM_dom"/>
</dbReference>
<dbReference type="PROSITE" id="PS50893">
    <property type="entry name" value="ABC_TRANSPORTER_2"/>
    <property type="match status" value="2"/>
</dbReference>
<dbReference type="GO" id="GO:0005743">
    <property type="term" value="C:mitochondrial inner membrane"/>
    <property type="evidence" value="ECO:0007669"/>
    <property type="project" value="TreeGrafter"/>
</dbReference>
<evidence type="ECO:0000256" key="5">
    <source>
        <dbReference type="ARBA" id="ARBA00022741"/>
    </source>
</evidence>
<proteinExistence type="inferred from homology"/>
<dbReference type="CDD" id="cd18578">
    <property type="entry name" value="ABC_6TM_Pgp_ABCB1_D2_like"/>
    <property type="match status" value="1"/>
</dbReference>
<dbReference type="SUPFAM" id="SSF52540">
    <property type="entry name" value="P-loop containing nucleoside triphosphate hydrolases"/>
    <property type="match status" value="2"/>
</dbReference>
<feature type="domain" description="ABC transporter" evidence="11">
    <location>
        <begin position="1037"/>
        <end position="1277"/>
    </location>
</feature>
<feature type="transmembrane region" description="Helical" evidence="10">
    <location>
        <begin position="842"/>
        <end position="862"/>
    </location>
</feature>
<feature type="transmembrane region" description="Helical" evidence="10">
    <location>
        <begin position="179"/>
        <end position="197"/>
    </location>
</feature>
<dbReference type="CDD" id="cd18577">
    <property type="entry name" value="ABC_6TM_Pgp_ABCB1_D1_like"/>
    <property type="match status" value="1"/>
</dbReference>
<reference evidence="13 14" key="1">
    <citation type="journal article" date="2021" name="BMC Genomics">
        <title>Telomere-to-telomere genome assembly of asparaginase-producing Trichoderma simmonsii.</title>
        <authorList>
            <person name="Chung D."/>
            <person name="Kwon Y.M."/>
            <person name="Yang Y."/>
        </authorList>
    </citation>
    <scope>NUCLEOTIDE SEQUENCE [LARGE SCALE GENOMIC DNA]</scope>
    <source>
        <strain evidence="13 14">GH-Sj1</strain>
    </source>
</reference>
<feature type="transmembrane region" description="Helical" evidence="10">
    <location>
        <begin position="958"/>
        <end position="978"/>
    </location>
</feature>
<feature type="transmembrane region" description="Helical" evidence="10">
    <location>
        <begin position="694"/>
        <end position="719"/>
    </location>
</feature>
<evidence type="ECO:0000256" key="8">
    <source>
        <dbReference type="ARBA" id="ARBA00023136"/>
    </source>
</evidence>
<comment type="similarity">
    <text evidence="2">Belongs to the ABC transporter superfamily. ABCB family. Multidrug resistance exporter (TC 3.A.1.201) subfamily.</text>
</comment>
<dbReference type="InterPro" id="IPR017871">
    <property type="entry name" value="ABC_transporter-like_CS"/>
</dbReference>
<feature type="domain" description="ABC transmembrane type-1" evidence="12">
    <location>
        <begin position="696"/>
        <end position="981"/>
    </location>
</feature>
<feature type="domain" description="ABC transmembrane type-1" evidence="12">
    <location>
        <begin position="58"/>
        <end position="347"/>
    </location>
</feature>
<organism evidence="13 14">
    <name type="scientific">Trichoderma simmonsii</name>
    <dbReference type="NCBI Taxonomy" id="1491479"/>
    <lineage>
        <taxon>Eukaryota</taxon>
        <taxon>Fungi</taxon>
        <taxon>Dikarya</taxon>
        <taxon>Ascomycota</taxon>
        <taxon>Pezizomycotina</taxon>
        <taxon>Sordariomycetes</taxon>
        <taxon>Hypocreomycetidae</taxon>
        <taxon>Hypocreales</taxon>
        <taxon>Hypocreaceae</taxon>
        <taxon>Trichoderma</taxon>
    </lineage>
</organism>
<accession>A0A8G0LH53</accession>
<dbReference type="FunFam" id="3.40.50.300:FF:000967">
    <property type="entry name" value="ABC multidrug transporter mdr4"/>
    <property type="match status" value="1"/>
</dbReference>
<dbReference type="PANTHER" id="PTHR43394:SF18">
    <property type="entry name" value="ABC TRANSPORTER B FAMILY MEMBER 11-LIKE"/>
    <property type="match status" value="1"/>
</dbReference>
<dbReference type="SUPFAM" id="SSF90123">
    <property type="entry name" value="ABC transporter transmembrane region"/>
    <property type="match status" value="2"/>
</dbReference>
<feature type="transmembrane region" description="Helical" evidence="10">
    <location>
        <begin position="816"/>
        <end position="836"/>
    </location>
</feature>